<feature type="region of interest" description="Disordered" evidence="1">
    <location>
        <begin position="160"/>
        <end position="202"/>
    </location>
</feature>
<evidence type="ECO:0000313" key="3">
    <source>
        <dbReference type="Proteomes" id="UP000291343"/>
    </source>
</evidence>
<dbReference type="Proteomes" id="UP000291343">
    <property type="component" value="Unassembled WGS sequence"/>
</dbReference>
<accession>A0A482XGV8</accession>
<dbReference type="InParanoid" id="A0A482XGV8"/>
<sequence>MHPPISPSKVGNCQTDMVSLGSEFFVIDRQGRMEDGEGGNKRGLDRMGNLERRNGVEERKIVAEEKMEGGAKGNGDEGGNKGGLDGMENLKRRGEEERKIVAREAMEDCAKGNGDDCEGGNKGGLENLKRRNFYKKRKRFSAKLAKEENIVNAKMYRERKRKKKNKRKQTLIDRQGKMKEDVGKRNGDNCEGGKTKENGMKNLKRKNVNEYGNKGTVYKTRAMLDWEWFVRSVQKK</sequence>
<organism evidence="2 3">
    <name type="scientific">Laodelphax striatellus</name>
    <name type="common">Small brown planthopper</name>
    <name type="synonym">Delphax striatella</name>
    <dbReference type="NCBI Taxonomy" id="195883"/>
    <lineage>
        <taxon>Eukaryota</taxon>
        <taxon>Metazoa</taxon>
        <taxon>Ecdysozoa</taxon>
        <taxon>Arthropoda</taxon>
        <taxon>Hexapoda</taxon>
        <taxon>Insecta</taxon>
        <taxon>Pterygota</taxon>
        <taxon>Neoptera</taxon>
        <taxon>Paraneoptera</taxon>
        <taxon>Hemiptera</taxon>
        <taxon>Auchenorrhyncha</taxon>
        <taxon>Fulgoroidea</taxon>
        <taxon>Delphacidae</taxon>
        <taxon>Criomorphinae</taxon>
        <taxon>Laodelphax</taxon>
    </lineage>
</organism>
<reference evidence="2 3" key="1">
    <citation type="journal article" date="2017" name="Gigascience">
        <title>Genome sequence of the small brown planthopper, Laodelphax striatellus.</title>
        <authorList>
            <person name="Zhu J."/>
            <person name="Jiang F."/>
            <person name="Wang X."/>
            <person name="Yang P."/>
            <person name="Bao Y."/>
            <person name="Zhao W."/>
            <person name="Wang W."/>
            <person name="Lu H."/>
            <person name="Wang Q."/>
            <person name="Cui N."/>
            <person name="Li J."/>
            <person name="Chen X."/>
            <person name="Luo L."/>
            <person name="Yu J."/>
            <person name="Kang L."/>
            <person name="Cui F."/>
        </authorList>
    </citation>
    <scope>NUCLEOTIDE SEQUENCE [LARGE SCALE GENOMIC DNA]</scope>
    <source>
        <strain evidence="2">Lst14</strain>
    </source>
</reference>
<dbReference type="AlphaFoldDB" id="A0A482XGV8"/>
<keyword evidence="3" id="KW-1185">Reference proteome</keyword>
<dbReference type="EMBL" id="QKKF02009822">
    <property type="protein sequence ID" value="RZF45126.1"/>
    <property type="molecule type" value="Genomic_DNA"/>
</dbReference>
<feature type="region of interest" description="Disordered" evidence="1">
    <location>
        <begin position="31"/>
        <end position="95"/>
    </location>
</feature>
<gene>
    <name evidence="2" type="ORF">LSTR_LSTR016630</name>
</gene>
<proteinExistence type="predicted"/>
<feature type="compositionally biased region" description="Basic and acidic residues" evidence="1">
    <location>
        <begin position="31"/>
        <end position="79"/>
    </location>
</feature>
<evidence type="ECO:0000256" key="1">
    <source>
        <dbReference type="SAM" id="MobiDB-lite"/>
    </source>
</evidence>
<feature type="compositionally biased region" description="Basic and acidic residues" evidence="1">
    <location>
        <begin position="170"/>
        <end position="199"/>
    </location>
</feature>
<feature type="compositionally biased region" description="Basic residues" evidence="1">
    <location>
        <begin position="160"/>
        <end position="169"/>
    </location>
</feature>
<comment type="caution">
    <text evidence="2">The sequence shown here is derived from an EMBL/GenBank/DDBJ whole genome shotgun (WGS) entry which is preliminary data.</text>
</comment>
<protein>
    <submittedName>
        <fullName evidence="2">Uncharacterized protein</fullName>
    </submittedName>
</protein>
<name>A0A482XGV8_LAOST</name>
<evidence type="ECO:0000313" key="2">
    <source>
        <dbReference type="EMBL" id="RZF45126.1"/>
    </source>
</evidence>